<keyword evidence="1" id="KW-0418">Kinase</keyword>
<dbReference type="RefSeq" id="WP_345616459.1">
    <property type="nucleotide sequence ID" value="NZ_BAABJV010000032.1"/>
</dbReference>
<feature type="compositionally biased region" description="Polar residues" evidence="2">
    <location>
        <begin position="169"/>
        <end position="189"/>
    </location>
</feature>
<keyword evidence="1" id="KW-0808">Transferase</keyword>
<keyword evidence="1" id="KW-0723">Serine/threonine-protein kinase</keyword>
<dbReference type="InterPro" id="IPR050267">
    <property type="entry name" value="Anti-sigma-factor_SerPK"/>
</dbReference>
<dbReference type="CDD" id="cd16936">
    <property type="entry name" value="HATPase_RsbW-like"/>
    <property type="match status" value="1"/>
</dbReference>
<evidence type="ECO:0000259" key="3">
    <source>
        <dbReference type="Pfam" id="PF13581"/>
    </source>
</evidence>
<sequence>MRPPKLTMALLATPEALAGVRRALRAQAGPDCHELQLCAVELVTNVLRHVGEGVPVAVRVLHADGRVRLEVTDPDPRSLPVPSAVAGDAEGGRGLVLLDALALRWGVDTGPCDKTVWCELPAGPEASWQGPAHALVLGGSVHRVEWPATGSAGDPSAQPAGRARRMRSHNSSNSGVPTNTARSTASAPP</sequence>
<dbReference type="PANTHER" id="PTHR35526:SF3">
    <property type="entry name" value="ANTI-SIGMA-F FACTOR RSBW"/>
    <property type="match status" value="1"/>
</dbReference>
<organism evidence="4 5">
    <name type="scientific">Streptomyces sanyensis</name>
    <dbReference type="NCBI Taxonomy" id="568869"/>
    <lineage>
        <taxon>Bacteria</taxon>
        <taxon>Bacillati</taxon>
        <taxon>Actinomycetota</taxon>
        <taxon>Actinomycetes</taxon>
        <taxon>Kitasatosporales</taxon>
        <taxon>Streptomycetaceae</taxon>
        <taxon>Streptomyces</taxon>
    </lineage>
</organism>
<protein>
    <recommendedName>
        <fullName evidence="3">Histidine kinase/HSP90-like ATPase domain-containing protein</fullName>
    </recommendedName>
</protein>
<accession>A0ABP9BLL1</accession>
<name>A0ABP9BLL1_9ACTN</name>
<evidence type="ECO:0000256" key="2">
    <source>
        <dbReference type="SAM" id="MobiDB-lite"/>
    </source>
</evidence>
<reference evidence="5" key="1">
    <citation type="journal article" date="2019" name="Int. J. Syst. Evol. Microbiol.">
        <title>The Global Catalogue of Microorganisms (GCM) 10K type strain sequencing project: providing services to taxonomists for standard genome sequencing and annotation.</title>
        <authorList>
            <consortium name="The Broad Institute Genomics Platform"/>
            <consortium name="The Broad Institute Genome Sequencing Center for Infectious Disease"/>
            <person name="Wu L."/>
            <person name="Ma J."/>
        </authorList>
    </citation>
    <scope>NUCLEOTIDE SEQUENCE [LARGE SCALE GENOMIC DNA]</scope>
    <source>
        <strain evidence="5">JCM 18324</strain>
    </source>
</reference>
<dbReference type="InterPro" id="IPR003594">
    <property type="entry name" value="HATPase_dom"/>
</dbReference>
<dbReference type="PANTHER" id="PTHR35526">
    <property type="entry name" value="ANTI-SIGMA-F FACTOR RSBW-RELATED"/>
    <property type="match status" value="1"/>
</dbReference>
<evidence type="ECO:0000256" key="1">
    <source>
        <dbReference type="ARBA" id="ARBA00022527"/>
    </source>
</evidence>
<dbReference type="EMBL" id="BAABJV010000032">
    <property type="protein sequence ID" value="GAA4797175.1"/>
    <property type="molecule type" value="Genomic_DNA"/>
</dbReference>
<dbReference type="SUPFAM" id="SSF55874">
    <property type="entry name" value="ATPase domain of HSP90 chaperone/DNA topoisomerase II/histidine kinase"/>
    <property type="match status" value="1"/>
</dbReference>
<proteinExistence type="predicted"/>
<dbReference type="InterPro" id="IPR036890">
    <property type="entry name" value="HATPase_C_sf"/>
</dbReference>
<dbReference type="Proteomes" id="UP001501147">
    <property type="component" value="Unassembled WGS sequence"/>
</dbReference>
<dbReference type="Gene3D" id="3.30.565.10">
    <property type="entry name" value="Histidine kinase-like ATPase, C-terminal domain"/>
    <property type="match status" value="1"/>
</dbReference>
<feature type="domain" description="Histidine kinase/HSP90-like ATPase" evidence="3">
    <location>
        <begin position="12"/>
        <end position="111"/>
    </location>
</feature>
<dbReference type="Pfam" id="PF13581">
    <property type="entry name" value="HATPase_c_2"/>
    <property type="match status" value="1"/>
</dbReference>
<keyword evidence="5" id="KW-1185">Reference proteome</keyword>
<gene>
    <name evidence="4" type="ORF">GCM10023329_57720</name>
</gene>
<evidence type="ECO:0000313" key="5">
    <source>
        <dbReference type="Proteomes" id="UP001501147"/>
    </source>
</evidence>
<feature type="region of interest" description="Disordered" evidence="2">
    <location>
        <begin position="146"/>
        <end position="189"/>
    </location>
</feature>
<comment type="caution">
    <text evidence="4">The sequence shown here is derived from an EMBL/GenBank/DDBJ whole genome shotgun (WGS) entry which is preliminary data.</text>
</comment>
<evidence type="ECO:0000313" key="4">
    <source>
        <dbReference type="EMBL" id="GAA4797175.1"/>
    </source>
</evidence>